<dbReference type="PANTHER" id="PTHR43566:SF2">
    <property type="entry name" value="DUF4143 DOMAIN-CONTAINING PROTEIN"/>
    <property type="match status" value="1"/>
</dbReference>
<proteinExistence type="predicted"/>
<dbReference type="InterPro" id="IPR025420">
    <property type="entry name" value="DUF4143"/>
</dbReference>
<dbReference type="PANTHER" id="PTHR43566">
    <property type="entry name" value="CONSERVED PROTEIN"/>
    <property type="match status" value="1"/>
</dbReference>
<keyword evidence="4" id="KW-1185">Reference proteome</keyword>
<protein>
    <submittedName>
        <fullName evidence="3">ATP-binding protein</fullName>
    </submittedName>
</protein>
<gene>
    <name evidence="3" type="ORF">H8S64_10010</name>
</gene>
<dbReference type="InterPro" id="IPR027417">
    <property type="entry name" value="P-loop_NTPase"/>
</dbReference>
<dbReference type="Pfam" id="PF13173">
    <property type="entry name" value="AAA_14"/>
    <property type="match status" value="1"/>
</dbReference>
<organism evidence="3 4">
    <name type="scientific">Butyricimonas hominis</name>
    <dbReference type="NCBI Taxonomy" id="2763032"/>
    <lineage>
        <taxon>Bacteria</taxon>
        <taxon>Pseudomonadati</taxon>
        <taxon>Bacteroidota</taxon>
        <taxon>Bacteroidia</taxon>
        <taxon>Bacteroidales</taxon>
        <taxon>Odoribacteraceae</taxon>
        <taxon>Butyricimonas</taxon>
    </lineage>
</organism>
<dbReference type="InterPro" id="IPR041682">
    <property type="entry name" value="AAA_14"/>
</dbReference>
<dbReference type="SUPFAM" id="SSF52540">
    <property type="entry name" value="P-loop containing nucleoside triphosphate hydrolases"/>
    <property type="match status" value="1"/>
</dbReference>
<keyword evidence="3" id="KW-0067">ATP-binding</keyword>
<accession>A0ABR7D0H3</accession>
<dbReference type="EMBL" id="JACOOH010000004">
    <property type="protein sequence ID" value="MBC5621431.1"/>
    <property type="molecule type" value="Genomic_DNA"/>
</dbReference>
<evidence type="ECO:0000313" key="3">
    <source>
        <dbReference type="EMBL" id="MBC5621431.1"/>
    </source>
</evidence>
<feature type="domain" description="DUF4143" evidence="2">
    <location>
        <begin position="169"/>
        <end position="322"/>
    </location>
</feature>
<name>A0ABR7D0H3_9BACT</name>
<comment type="caution">
    <text evidence="3">The sequence shown here is derived from an EMBL/GenBank/DDBJ whole genome shotgun (WGS) entry which is preliminary data.</text>
</comment>
<dbReference type="RefSeq" id="WP_186975967.1">
    <property type="nucleotide sequence ID" value="NZ_JACOOH010000004.1"/>
</dbReference>
<evidence type="ECO:0000259" key="2">
    <source>
        <dbReference type="Pfam" id="PF13635"/>
    </source>
</evidence>
<dbReference type="Pfam" id="PF13635">
    <property type="entry name" value="DUF4143"/>
    <property type="match status" value="1"/>
</dbReference>
<feature type="domain" description="AAA" evidence="1">
    <location>
        <begin position="14"/>
        <end position="131"/>
    </location>
</feature>
<evidence type="ECO:0000259" key="1">
    <source>
        <dbReference type="Pfam" id="PF13173"/>
    </source>
</evidence>
<dbReference type="GO" id="GO:0005524">
    <property type="term" value="F:ATP binding"/>
    <property type="evidence" value="ECO:0007669"/>
    <property type="project" value="UniProtKB-KW"/>
</dbReference>
<dbReference type="Proteomes" id="UP000646484">
    <property type="component" value="Unassembled WGS sequence"/>
</dbReference>
<evidence type="ECO:0000313" key="4">
    <source>
        <dbReference type="Proteomes" id="UP000646484"/>
    </source>
</evidence>
<sequence>MITRYLKLDDAKTESIFLWGARQTGKSTLLNSLFPEAKYYDLLKADEFERLHRRPSLLREELMLSGESDLVIIDEVQKVPELLDEVHWLITNRGIRFILCGSSARKLKRSGANLLGGRAVRNVLYPFVSEELPDFNLIRAVNNGMLPRHYLIENPHKRLQAYIGDYLQEEIRAEALTRNLNSFSRFLEIAALTNGEIVNYNNIATDAGVSAPTIKEYFSILSETMLGYMIPAYAKAIKRRLIQSPKFYYFDVGIVNYLTKRHELAPGSVDFGHAFEHLIIQELIAYLGYTDNTNTLSYWRTTSGYEVDAILGDAKIAIEIKSTEEVQSRHLKGLKAFSEEHPEARLIVVSLDRTPRVMNGVEILPATDFLHKLWKRQII</sequence>
<reference evidence="3 4" key="1">
    <citation type="submission" date="2020-08" db="EMBL/GenBank/DDBJ databases">
        <title>Genome public.</title>
        <authorList>
            <person name="Liu C."/>
            <person name="Sun Q."/>
        </authorList>
    </citation>
    <scope>NUCLEOTIDE SEQUENCE [LARGE SCALE GENOMIC DNA]</scope>
    <source>
        <strain evidence="3 4">NSJ-56</strain>
    </source>
</reference>
<keyword evidence="3" id="KW-0547">Nucleotide-binding</keyword>